<organism evidence="2 3">
    <name type="scientific">Candidatus Vogelbacteria bacterium RIFOXYD1_FULL_42_15</name>
    <dbReference type="NCBI Taxonomy" id="1802437"/>
    <lineage>
        <taxon>Bacteria</taxon>
        <taxon>Candidatus Vogeliibacteriota</taxon>
    </lineage>
</organism>
<gene>
    <name evidence="2" type="ORF">A2607_02040</name>
</gene>
<dbReference type="Proteomes" id="UP000178481">
    <property type="component" value="Unassembled WGS sequence"/>
</dbReference>
<evidence type="ECO:0000313" key="3">
    <source>
        <dbReference type="Proteomes" id="UP000178481"/>
    </source>
</evidence>
<evidence type="ECO:0008006" key="4">
    <source>
        <dbReference type="Google" id="ProtNLM"/>
    </source>
</evidence>
<dbReference type="SUPFAM" id="SSF49464">
    <property type="entry name" value="Carboxypeptidase regulatory domain-like"/>
    <property type="match status" value="1"/>
</dbReference>
<accession>A0A1G2QI93</accession>
<dbReference type="Gene3D" id="2.60.40.1120">
    <property type="entry name" value="Carboxypeptidase-like, regulatory domain"/>
    <property type="match status" value="1"/>
</dbReference>
<sequence length="302" mass="34228">MGLGAGLSQIILMTTNVHSVYDLYLLLMRLIYSFLSWLGIRRKRPEWGTVFDAVTKQPIDPAYVTVENGTGKEVTSAITDIDGRFGFLLPKDVYYIKVGKTNYRFPSTTLKGKTQDELYDNLYFGTPLAHDGNQIIRLNVPLDPIGFDWNEFAKTKINFFQIYTRKEATRRRVLAGVFYTGFALSLFKVVVAPSVLDFSLLIAYVGILVYQKVRIIKHKIISIRRANGEPLAFSLVRLYLPGIDQPIKSASTDQLGRLYVLVRPGTYYLTVEEKMPDGSYHKIHQSAPFAMPKGVLDQDIII</sequence>
<dbReference type="AlphaFoldDB" id="A0A1G2QI93"/>
<feature type="transmembrane region" description="Helical" evidence="1">
    <location>
        <begin position="173"/>
        <end position="192"/>
    </location>
</feature>
<evidence type="ECO:0000256" key="1">
    <source>
        <dbReference type="SAM" id="Phobius"/>
    </source>
</evidence>
<name>A0A1G2QI93_9BACT</name>
<comment type="caution">
    <text evidence="2">The sequence shown here is derived from an EMBL/GenBank/DDBJ whole genome shotgun (WGS) entry which is preliminary data.</text>
</comment>
<dbReference type="EMBL" id="MHTI01000007">
    <property type="protein sequence ID" value="OHA60354.1"/>
    <property type="molecule type" value="Genomic_DNA"/>
</dbReference>
<keyword evidence="1" id="KW-0472">Membrane</keyword>
<protein>
    <recommendedName>
        <fullName evidence="4">Carboxypeptidase regulatory-like domain-containing protein</fullName>
    </recommendedName>
</protein>
<evidence type="ECO:0000313" key="2">
    <source>
        <dbReference type="EMBL" id="OHA60354.1"/>
    </source>
</evidence>
<proteinExistence type="predicted"/>
<feature type="transmembrane region" description="Helical" evidence="1">
    <location>
        <begin position="23"/>
        <end position="40"/>
    </location>
</feature>
<keyword evidence="1" id="KW-1133">Transmembrane helix</keyword>
<dbReference type="InterPro" id="IPR008969">
    <property type="entry name" value="CarboxyPept-like_regulatory"/>
</dbReference>
<feature type="transmembrane region" description="Helical" evidence="1">
    <location>
        <begin position="198"/>
        <end position="215"/>
    </location>
</feature>
<reference evidence="2 3" key="1">
    <citation type="journal article" date="2016" name="Nat. Commun.">
        <title>Thousands of microbial genomes shed light on interconnected biogeochemical processes in an aquifer system.</title>
        <authorList>
            <person name="Anantharaman K."/>
            <person name="Brown C.T."/>
            <person name="Hug L.A."/>
            <person name="Sharon I."/>
            <person name="Castelle C.J."/>
            <person name="Probst A.J."/>
            <person name="Thomas B.C."/>
            <person name="Singh A."/>
            <person name="Wilkins M.J."/>
            <person name="Karaoz U."/>
            <person name="Brodie E.L."/>
            <person name="Williams K.H."/>
            <person name="Hubbard S.S."/>
            <person name="Banfield J.F."/>
        </authorList>
    </citation>
    <scope>NUCLEOTIDE SEQUENCE [LARGE SCALE GENOMIC DNA]</scope>
</reference>
<keyword evidence="1" id="KW-0812">Transmembrane</keyword>